<evidence type="ECO:0000256" key="3">
    <source>
        <dbReference type="ARBA" id="ARBA00022603"/>
    </source>
</evidence>
<dbReference type="Gene3D" id="3.40.50.150">
    <property type="entry name" value="Vaccinia Virus protein VP39"/>
    <property type="match status" value="1"/>
</dbReference>
<dbReference type="InterPro" id="IPR029063">
    <property type="entry name" value="SAM-dependent_MTases_sf"/>
</dbReference>
<keyword evidence="5 10" id="KW-0949">S-adenosyl-L-methionine</keyword>
<feature type="binding site" evidence="10">
    <location>
        <begin position="263"/>
        <end position="264"/>
    </location>
    <ligand>
        <name>S-adenosyl-L-methionine</name>
        <dbReference type="ChEBI" id="CHEBI:59789"/>
    </ligand>
</feature>
<dbReference type="GO" id="GO:0005634">
    <property type="term" value="C:nucleus"/>
    <property type="evidence" value="ECO:0007669"/>
    <property type="project" value="UniProtKB-SubCell"/>
</dbReference>
<dbReference type="InterPro" id="IPR025792">
    <property type="entry name" value="tRNA_Gua_MeTrfase_euk"/>
</dbReference>
<gene>
    <name evidence="10" type="primary">TRM5</name>
    <name evidence="13" type="ORF">GSI_06162</name>
</gene>
<dbReference type="GO" id="GO:0002939">
    <property type="term" value="P:tRNA N1-guanine methylation"/>
    <property type="evidence" value="ECO:0007669"/>
    <property type="project" value="TreeGrafter"/>
</dbReference>
<evidence type="ECO:0000256" key="10">
    <source>
        <dbReference type="HAMAP-Rule" id="MF_03152"/>
    </source>
</evidence>
<dbReference type="GO" id="GO:0070901">
    <property type="term" value="P:mitochondrial tRNA methylation"/>
    <property type="evidence" value="ECO:0007669"/>
    <property type="project" value="TreeGrafter"/>
</dbReference>
<evidence type="ECO:0000256" key="7">
    <source>
        <dbReference type="ARBA" id="ARBA00023128"/>
    </source>
</evidence>
<comment type="similarity">
    <text evidence="1">Belongs to the class I-like SAM-binding methyltransferase superfamily. TRM5/TYW2 family.</text>
</comment>
<comment type="subunit">
    <text evidence="10">Monomer.</text>
</comment>
<sequence length="448" mass="50158">MSEGISKQLVLPKGRGFGLKDGVLDKDAFRKVIPVLAAQVPAEKAGILLKAPALKRSLIDVAKVKSVARGPNQDRLVLLKFTNEADLPPEALSFLHSESAELVSHELSFDYDYWSTDEVIHAILPEELEAGAPSGFAAVGHIAHLNLRPEYLPYKHVIGQIVLDKNPTIRTVVNKLDNISTQFRVFSMELLAGEPDFVVTQSENDCRFTFDFREVYWNSRLHTEHERLIHKFDKDDLVADVFAGVGPFAIPAAKKGCAVLANDLNPSSHKYLTLNIAENRVGTFVRPFCEDGREFIRRAFNRAWDDPLAPVPLPKISRSEQKEIRAGQRPAPAPGPRRNRIGHFVMNLPDTAILFLDAFRGVLSRANTDGRDLSGLYDENSMPMVHTHCFTRELEPEKAEVDIRQRVEEKLGHPPGEDTTYHWVRSVAPQKEMYCVSFRLPPGVAFGS</sequence>
<dbReference type="AlphaFoldDB" id="A0A2G8SCI4"/>
<dbReference type="SUPFAM" id="SSF53335">
    <property type="entry name" value="S-adenosyl-L-methionine-dependent methyltransferases"/>
    <property type="match status" value="1"/>
</dbReference>
<evidence type="ECO:0000256" key="8">
    <source>
        <dbReference type="ARBA" id="ARBA00023242"/>
    </source>
</evidence>
<dbReference type="InterPro" id="IPR056744">
    <property type="entry name" value="TRM5/TYW2-like_N"/>
</dbReference>
<evidence type="ECO:0000313" key="13">
    <source>
        <dbReference type="EMBL" id="PIL31461.1"/>
    </source>
</evidence>
<comment type="caution">
    <text evidence="13">The sequence shown here is derived from an EMBL/GenBank/DDBJ whole genome shotgun (WGS) entry which is preliminary data.</text>
</comment>
<dbReference type="GO" id="GO:0005759">
    <property type="term" value="C:mitochondrial matrix"/>
    <property type="evidence" value="ECO:0007669"/>
    <property type="project" value="UniProtKB-SubCell"/>
</dbReference>
<accession>A0A2G8SCI4</accession>
<keyword evidence="8 10" id="KW-0539">Nucleus</keyword>
<feature type="binding site" evidence="10">
    <location>
        <position position="225"/>
    </location>
    <ligand>
        <name>S-adenosyl-L-methionine</name>
        <dbReference type="ChEBI" id="CHEBI:59789"/>
    </ligand>
</feature>
<feature type="domain" description="SAM-dependent methyltransferase TRM5/TYW2-type" evidence="12">
    <location>
        <begin position="136"/>
        <end position="442"/>
    </location>
</feature>
<keyword evidence="6 10" id="KW-0819">tRNA processing</keyword>
<dbReference type="InterPro" id="IPR056743">
    <property type="entry name" value="TRM5-TYW2-like_MTfase"/>
</dbReference>
<feature type="binding site" evidence="10">
    <location>
        <position position="347"/>
    </location>
    <ligand>
        <name>S-adenosyl-L-methionine</name>
        <dbReference type="ChEBI" id="CHEBI:59789"/>
    </ligand>
</feature>
<keyword evidence="2 10" id="KW-0963">Cytoplasm</keyword>
<comment type="similarity">
    <text evidence="10">Belongs to the TRM5 / TYW2 family.</text>
</comment>
<dbReference type="InterPro" id="IPR030382">
    <property type="entry name" value="MeTrfase_TRM5/TYW2"/>
</dbReference>
<organism evidence="13 14">
    <name type="scientific">Ganoderma sinense ZZ0214-1</name>
    <dbReference type="NCBI Taxonomy" id="1077348"/>
    <lineage>
        <taxon>Eukaryota</taxon>
        <taxon>Fungi</taxon>
        <taxon>Dikarya</taxon>
        <taxon>Basidiomycota</taxon>
        <taxon>Agaricomycotina</taxon>
        <taxon>Agaricomycetes</taxon>
        <taxon>Polyporales</taxon>
        <taxon>Polyporaceae</taxon>
        <taxon>Ganoderma</taxon>
    </lineage>
</organism>
<keyword evidence="4 10" id="KW-0808">Transferase</keyword>
<dbReference type="PANTHER" id="PTHR23245">
    <property type="entry name" value="TRNA METHYLTRANSFERASE"/>
    <property type="match status" value="1"/>
</dbReference>
<dbReference type="Pfam" id="PF25133">
    <property type="entry name" value="TYW2_N_2"/>
    <property type="match status" value="1"/>
</dbReference>
<reference evidence="13 14" key="1">
    <citation type="journal article" date="2015" name="Sci. Rep.">
        <title>Chromosome-level genome map provides insights into diverse defense mechanisms in the medicinal fungus Ganoderma sinense.</title>
        <authorList>
            <person name="Zhu Y."/>
            <person name="Xu J."/>
            <person name="Sun C."/>
            <person name="Zhou S."/>
            <person name="Xu H."/>
            <person name="Nelson D.R."/>
            <person name="Qian J."/>
            <person name="Song J."/>
            <person name="Luo H."/>
            <person name="Xiang L."/>
            <person name="Li Y."/>
            <person name="Xu Z."/>
            <person name="Ji A."/>
            <person name="Wang L."/>
            <person name="Lu S."/>
            <person name="Hayward A."/>
            <person name="Sun W."/>
            <person name="Li X."/>
            <person name="Schwartz D.C."/>
            <person name="Wang Y."/>
            <person name="Chen S."/>
        </authorList>
    </citation>
    <scope>NUCLEOTIDE SEQUENCE [LARGE SCALE GENOMIC DNA]</scope>
    <source>
        <strain evidence="13 14">ZZ0214-1</strain>
    </source>
</reference>
<evidence type="ECO:0000259" key="12">
    <source>
        <dbReference type="PROSITE" id="PS51684"/>
    </source>
</evidence>
<proteinExistence type="inferred from homology"/>
<evidence type="ECO:0000256" key="4">
    <source>
        <dbReference type="ARBA" id="ARBA00022679"/>
    </source>
</evidence>
<evidence type="ECO:0000256" key="2">
    <source>
        <dbReference type="ARBA" id="ARBA00022490"/>
    </source>
</evidence>
<comment type="function">
    <text evidence="10">Specifically methylates the N1 position of guanosine-37 in various cytoplasmic and mitochondrial tRNAs. Methylation is not dependent on the nature of the nucleoside 5' of the target nucleoside. This is the first step in the biosynthesis of wybutosine (yW), a modified base adjacent to the anticodon of tRNAs and required for accurate decoding.</text>
</comment>
<comment type="catalytic activity">
    <reaction evidence="9 10">
        <text>guanosine(37) in tRNA + S-adenosyl-L-methionine = N(1)-methylguanosine(37) in tRNA + S-adenosyl-L-homocysteine + H(+)</text>
        <dbReference type="Rhea" id="RHEA:36899"/>
        <dbReference type="Rhea" id="RHEA-COMP:10145"/>
        <dbReference type="Rhea" id="RHEA-COMP:10147"/>
        <dbReference type="ChEBI" id="CHEBI:15378"/>
        <dbReference type="ChEBI" id="CHEBI:57856"/>
        <dbReference type="ChEBI" id="CHEBI:59789"/>
        <dbReference type="ChEBI" id="CHEBI:73542"/>
        <dbReference type="ChEBI" id="CHEBI:74269"/>
        <dbReference type="EC" id="2.1.1.228"/>
    </reaction>
</comment>
<dbReference type="OrthoDB" id="408788at2759"/>
<keyword evidence="3 10" id="KW-0489">Methyltransferase</keyword>
<evidence type="ECO:0000313" key="14">
    <source>
        <dbReference type="Proteomes" id="UP000230002"/>
    </source>
</evidence>
<protein>
    <recommendedName>
        <fullName evidence="10">tRNA (guanine(37)-N1)-methyltransferase</fullName>
        <ecNumber evidence="10">2.1.1.228</ecNumber>
    </recommendedName>
    <alternativeName>
        <fullName evidence="10">M1G-methyltransferase</fullName>
    </alternativeName>
    <alternativeName>
        <fullName evidence="10">tRNA [GM37] methyltransferase</fullName>
    </alternativeName>
    <alternativeName>
        <fullName evidence="10">tRNA methyltransferase 5</fullName>
    </alternativeName>
</protein>
<name>A0A2G8SCI4_9APHY</name>
<feature type="region of interest" description="Disordered" evidence="11">
    <location>
        <begin position="315"/>
        <end position="338"/>
    </location>
</feature>
<dbReference type="Gene3D" id="3.30.300.110">
    <property type="entry name" value="Met-10+ protein-like domains"/>
    <property type="match status" value="1"/>
</dbReference>
<dbReference type="EMBL" id="AYKW01000012">
    <property type="protein sequence ID" value="PIL31461.1"/>
    <property type="molecule type" value="Genomic_DNA"/>
</dbReference>
<dbReference type="HAMAP" id="MF_03152">
    <property type="entry name" value="TRM5"/>
    <property type="match status" value="1"/>
</dbReference>
<dbReference type="CDD" id="cd02440">
    <property type="entry name" value="AdoMet_MTases"/>
    <property type="match status" value="1"/>
</dbReference>
<dbReference type="PANTHER" id="PTHR23245:SF36">
    <property type="entry name" value="TRNA (GUANINE(37)-N1)-METHYLTRANSFERASE"/>
    <property type="match status" value="1"/>
</dbReference>
<evidence type="ECO:0000256" key="11">
    <source>
        <dbReference type="SAM" id="MobiDB-lite"/>
    </source>
</evidence>
<dbReference type="Proteomes" id="UP000230002">
    <property type="component" value="Unassembled WGS sequence"/>
</dbReference>
<feature type="compositionally biased region" description="Basic and acidic residues" evidence="11">
    <location>
        <begin position="317"/>
        <end position="326"/>
    </location>
</feature>
<keyword evidence="14" id="KW-1185">Reference proteome</keyword>
<dbReference type="STRING" id="1077348.A0A2G8SCI4"/>
<dbReference type="GO" id="GO:0052906">
    <property type="term" value="F:tRNA (guanine(37)-N1)-methyltransferase activity"/>
    <property type="evidence" value="ECO:0007669"/>
    <property type="project" value="UniProtKB-UniRule"/>
</dbReference>
<evidence type="ECO:0000256" key="1">
    <source>
        <dbReference type="ARBA" id="ARBA00009775"/>
    </source>
</evidence>
<keyword evidence="7 10" id="KW-0496">Mitochondrion</keyword>
<evidence type="ECO:0000256" key="9">
    <source>
        <dbReference type="ARBA" id="ARBA00047783"/>
    </source>
</evidence>
<dbReference type="PROSITE" id="PS51684">
    <property type="entry name" value="SAM_MT_TRM5_TYW2"/>
    <property type="match status" value="1"/>
</dbReference>
<dbReference type="Pfam" id="PF02475">
    <property type="entry name" value="TRM5-TYW2_MTfase"/>
    <property type="match status" value="1"/>
</dbReference>
<feature type="binding site" evidence="10">
    <location>
        <begin position="291"/>
        <end position="292"/>
    </location>
    <ligand>
        <name>S-adenosyl-L-methionine</name>
        <dbReference type="ChEBI" id="CHEBI:59789"/>
    </ligand>
</feature>
<comment type="subcellular location">
    <subcellularLocation>
        <location evidence="10">Mitochondrion matrix</location>
    </subcellularLocation>
    <subcellularLocation>
        <location evidence="10">Nucleus</location>
    </subcellularLocation>
    <subcellularLocation>
        <location evidence="10">Cytoplasm</location>
    </subcellularLocation>
    <text evidence="10">Predominantly in the mitochondria and in the nucleus.</text>
</comment>
<evidence type="ECO:0000256" key="6">
    <source>
        <dbReference type="ARBA" id="ARBA00022694"/>
    </source>
</evidence>
<evidence type="ECO:0000256" key="5">
    <source>
        <dbReference type="ARBA" id="ARBA00022691"/>
    </source>
</evidence>
<dbReference type="FunFam" id="3.30.300.110:FF:000001">
    <property type="entry name" value="tRNA (guanine(37)-N1)-methyltransferase"/>
    <property type="match status" value="1"/>
</dbReference>
<dbReference type="EC" id="2.1.1.228" evidence="10"/>